<proteinExistence type="predicted"/>
<dbReference type="EMBL" id="JAYMYS010000004">
    <property type="protein sequence ID" value="KAK7396217.1"/>
    <property type="molecule type" value="Genomic_DNA"/>
</dbReference>
<gene>
    <name evidence="1" type="ORF">VNO78_17066</name>
</gene>
<evidence type="ECO:0000313" key="2">
    <source>
        <dbReference type="Proteomes" id="UP001386955"/>
    </source>
</evidence>
<dbReference type="Proteomes" id="UP001386955">
    <property type="component" value="Unassembled WGS sequence"/>
</dbReference>
<name>A0AAN9SHL3_PSOTE</name>
<comment type="caution">
    <text evidence="1">The sequence shown here is derived from an EMBL/GenBank/DDBJ whole genome shotgun (WGS) entry which is preliminary data.</text>
</comment>
<reference evidence="1 2" key="1">
    <citation type="submission" date="2024-01" db="EMBL/GenBank/DDBJ databases">
        <title>The genomes of 5 underutilized Papilionoideae crops provide insights into root nodulation and disease resistanc.</title>
        <authorList>
            <person name="Jiang F."/>
        </authorList>
    </citation>
    <scope>NUCLEOTIDE SEQUENCE [LARGE SCALE GENOMIC DNA]</scope>
    <source>
        <strain evidence="1">DUOXIRENSHENG_FW03</strain>
        <tissue evidence="1">Leaves</tissue>
    </source>
</reference>
<sequence>MTPSCPQSPSSVTITPAPSITPLNPFHACLNHFYLNFLTYKHNAFFPLFCNTSKHFKNLKEKFIANSAKANFNSSMVQPTFNFLTHAADVTTPPRPLDLPYGRGDSHGKCRSFRDKLMGDKEVALR</sequence>
<protein>
    <submittedName>
        <fullName evidence="1">Uncharacterized protein</fullName>
    </submittedName>
</protein>
<organism evidence="1 2">
    <name type="scientific">Psophocarpus tetragonolobus</name>
    <name type="common">Winged bean</name>
    <name type="synonym">Dolichos tetragonolobus</name>
    <dbReference type="NCBI Taxonomy" id="3891"/>
    <lineage>
        <taxon>Eukaryota</taxon>
        <taxon>Viridiplantae</taxon>
        <taxon>Streptophyta</taxon>
        <taxon>Embryophyta</taxon>
        <taxon>Tracheophyta</taxon>
        <taxon>Spermatophyta</taxon>
        <taxon>Magnoliopsida</taxon>
        <taxon>eudicotyledons</taxon>
        <taxon>Gunneridae</taxon>
        <taxon>Pentapetalae</taxon>
        <taxon>rosids</taxon>
        <taxon>fabids</taxon>
        <taxon>Fabales</taxon>
        <taxon>Fabaceae</taxon>
        <taxon>Papilionoideae</taxon>
        <taxon>50 kb inversion clade</taxon>
        <taxon>NPAAA clade</taxon>
        <taxon>indigoferoid/millettioid clade</taxon>
        <taxon>Phaseoleae</taxon>
        <taxon>Psophocarpus</taxon>
    </lineage>
</organism>
<dbReference type="AlphaFoldDB" id="A0AAN9SHL3"/>
<keyword evidence="2" id="KW-1185">Reference proteome</keyword>
<accession>A0AAN9SHL3</accession>
<evidence type="ECO:0000313" key="1">
    <source>
        <dbReference type="EMBL" id="KAK7396217.1"/>
    </source>
</evidence>